<protein>
    <submittedName>
        <fullName evidence="2">Os02g0279150 protein</fullName>
    </submittedName>
</protein>
<dbReference type="Gramene" id="Os02t0279150-00">
    <property type="protein sequence ID" value="Os02t0279150-00"/>
    <property type="gene ID" value="Os02g0279150"/>
</dbReference>
<feature type="region of interest" description="Disordered" evidence="1">
    <location>
        <begin position="1"/>
        <end position="44"/>
    </location>
</feature>
<reference evidence="2 3" key="3">
    <citation type="journal article" date="2013" name="Rice">
        <title>Improvement of the Oryza sativa Nipponbare reference genome using next generation sequence and optical map data.</title>
        <authorList>
            <person name="Kawahara Y."/>
            <person name="de la Bastide M."/>
            <person name="Hamilton J.P."/>
            <person name="Kanamori H."/>
            <person name="McCombie W.R."/>
            <person name="Ouyang S."/>
            <person name="Schwartz D.C."/>
            <person name="Tanaka T."/>
            <person name="Wu J."/>
            <person name="Zhou S."/>
            <person name="Childs K.L."/>
            <person name="Davidson R.M."/>
            <person name="Lin H."/>
            <person name="Quesada-Ocampo L."/>
            <person name="Vaillancourt B."/>
            <person name="Sakai H."/>
            <person name="Lee S.S."/>
            <person name="Kim J."/>
            <person name="Numa H."/>
            <person name="Itoh T."/>
            <person name="Buell C.R."/>
            <person name="Matsumoto T."/>
        </authorList>
    </citation>
    <scope>NUCLEOTIDE SEQUENCE [LARGE SCALE GENOMIC DNA]</scope>
    <source>
        <strain evidence="3">cv. Nipponbare</strain>
    </source>
</reference>
<evidence type="ECO:0000313" key="3">
    <source>
        <dbReference type="Proteomes" id="UP000059680"/>
    </source>
</evidence>
<evidence type="ECO:0000313" key="2">
    <source>
        <dbReference type="EMBL" id="BAS78108.1"/>
    </source>
</evidence>
<organism evidence="2 3">
    <name type="scientific">Oryza sativa subsp. japonica</name>
    <name type="common">Rice</name>
    <dbReference type="NCBI Taxonomy" id="39947"/>
    <lineage>
        <taxon>Eukaryota</taxon>
        <taxon>Viridiplantae</taxon>
        <taxon>Streptophyta</taxon>
        <taxon>Embryophyta</taxon>
        <taxon>Tracheophyta</taxon>
        <taxon>Spermatophyta</taxon>
        <taxon>Magnoliopsida</taxon>
        <taxon>Liliopsida</taxon>
        <taxon>Poales</taxon>
        <taxon>Poaceae</taxon>
        <taxon>BOP clade</taxon>
        <taxon>Oryzoideae</taxon>
        <taxon>Oryzeae</taxon>
        <taxon>Oryzinae</taxon>
        <taxon>Oryza</taxon>
        <taxon>Oryza sativa</taxon>
    </lineage>
</organism>
<dbReference type="EMBL" id="AP014958">
    <property type="protein sequence ID" value="BAS78108.1"/>
    <property type="molecule type" value="Genomic_DNA"/>
</dbReference>
<reference evidence="2 3" key="2">
    <citation type="journal article" date="2013" name="Plant Cell Physiol.">
        <title>Rice Annotation Project Database (RAP-DB): an integrative and interactive database for rice genomics.</title>
        <authorList>
            <person name="Sakai H."/>
            <person name="Lee S.S."/>
            <person name="Tanaka T."/>
            <person name="Numa H."/>
            <person name="Kim J."/>
            <person name="Kawahara Y."/>
            <person name="Wakimoto H."/>
            <person name="Yang C.C."/>
            <person name="Iwamoto M."/>
            <person name="Abe T."/>
            <person name="Yamada Y."/>
            <person name="Muto A."/>
            <person name="Inokuchi H."/>
            <person name="Ikemura T."/>
            <person name="Matsumoto T."/>
            <person name="Sasaki T."/>
            <person name="Itoh T."/>
        </authorList>
    </citation>
    <scope>NUCLEOTIDE SEQUENCE [LARGE SCALE GENOMIC DNA]</scope>
    <source>
        <strain evidence="3">cv. Nipponbare</strain>
    </source>
</reference>
<accession>A0A0P0VHS9</accession>
<reference evidence="3" key="1">
    <citation type="journal article" date="2005" name="Nature">
        <title>The map-based sequence of the rice genome.</title>
        <authorList>
            <consortium name="International rice genome sequencing project (IRGSP)"/>
            <person name="Matsumoto T."/>
            <person name="Wu J."/>
            <person name="Kanamori H."/>
            <person name="Katayose Y."/>
            <person name="Fujisawa M."/>
            <person name="Namiki N."/>
            <person name="Mizuno H."/>
            <person name="Yamamoto K."/>
            <person name="Antonio B.A."/>
            <person name="Baba T."/>
            <person name="Sakata K."/>
            <person name="Nagamura Y."/>
            <person name="Aoki H."/>
            <person name="Arikawa K."/>
            <person name="Arita K."/>
            <person name="Bito T."/>
            <person name="Chiden Y."/>
            <person name="Fujitsuka N."/>
            <person name="Fukunaka R."/>
            <person name="Hamada M."/>
            <person name="Harada C."/>
            <person name="Hayashi A."/>
            <person name="Hijishita S."/>
            <person name="Honda M."/>
            <person name="Hosokawa S."/>
            <person name="Ichikawa Y."/>
            <person name="Idonuma A."/>
            <person name="Iijima M."/>
            <person name="Ikeda M."/>
            <person name="Ikeno M."/>
            <person name="Ito K."/>
            <person name="Ito S."/>
            <person name="Ito T."/>
            <person name="Ito Y."/>
            <person name="Ito Y."/>
            <person name="Iwabuchi A."/>
            <person name="Kamiya K."/>
            <person name="Karasawa W."/>
            <person name="Kurita K."/>
            <person name="Katagiri S."/>
            <person name="Kikuta A."/>
            <person name="Kobayashi H."/>
            <person name="Kobayashi N."/>
            <person name="Machita K."/>
            <person name="Maehara T."/>
            <person name="Masukawa M."/>
            <person name="Mizubayashi T."/>
            <person name="Mukai Y."/>
            <person name="Nagasaki H."/>
            <person name="Nagata Y."/>
            <person name="Naito S."/>
            <person name="Nakashima M."/>
            <person name="Nakama Y."/>
            <person name="Nakamichi Y."/>
            <person name="Nakamura M."/>
            <person name="Meguro A."/>
            <person name="Negishi M."/>
            <person name="Ohta I."/>
            <person name="Ohta T."/>
            <person name="Okamoto M."/>
            <person name="Ono N."/>
            <person name="Saji S."/>
            <person name="Sakaguchi M."/>
            <person name="Sakai K."/>
            <person name="Shibata M."/>
            <person name="Shimokawa T."/>
            <person name="Song J."/>
            <person name="Takazaki Y."/>
            <person name="Terasawa K."/>
            <person name="Tsugane M."/>
            <person name="Tsuji K."/>
            <person name="Ueda S."/>
            <person name="Waki K."/>
            <person name="Yamagata H."/>
            <person name="Yamamoto M."/>
            <person name="Yamamoto S."/>
            <person name="Yamane H."/>
            <person name="Yoshiki S."/>
            <person name="Yoshihara R."/>
            <person name="Yukawa K."/>
            <person name="Zhong H."/>
            <person name="Yano M."/>
            <person name="Yuan Q."/>
            <person name="Ouyang S."/>
            <person name="Liu J."/>
            <person name="Jones K.M."/>
            <person name="Gansberger K."/>
            <person name="Moffat K."/>
            <person name="Hill J."/>
            <person name="Bera J."/>
            <person name="Fadrosh D."/>
            <person name="Jin S."/>
            <person name="Johri S."/>
            <person name="Kim M."/>
            <person name="Overton L."/>
            <person name="Reardon M."/>
            <person name="Tsitrin T."/>
            <person name="Vuong H."/>
            <person name="Weaver B."/>
            <person name="Ciecko A."/>
            <person name="Tallon L."/>
            <person name="Jackson J."/>
            <person name="Pai G."/>
            <person name="Aken S.V."/>
            <person name="Utterback T."/>
            <person name="Reidmuller S."/>
            <person name="Feldblyum T."/>
            <person name="Hsiao J."/>
            <person name="Zismann V."/>
            <person name="Iobst S."/>
            <person name="de Vazeille A.R."/>
            <person name="Buell C.R."/>
            <person name="Ying K."/>
            <person name="Li Y."/>
            <person name="Lu T."/>
            <person name="Huang Y."/>
            <person name="Zhao Q."/>
            <person name="Feng Q."/>
            <person name="Zhang L."/>
            <person name="Zhu J."/>
            <person name="Weng Q."/>
            <person name="Mu J."/>
            <person name="Lu Y."/>
            <person name="Fan D."/>
            <person name="Liu Y."/>
            <person name="Guan J."/>
            <person name="Zhang Y."/>
            <person name="Yu S."/>
            <person name="Liu X."/>
            <person name="Zhang Y."/>
            <person name="Hong G."/>
            <person name="Han B."/>
            <person name="Choisne N."/>
            <person name="Demange N."/>
            <person name="Orjeda G."/>
            <person name="Samain S."/>
            <person name="Cattolico L."/>
            <person name="Pelletier E."/>
            <person name="Couloux A."/>
            <person name="Segurens B."/>
            <person name="Wincker P."/>
            <person name="D'Hont A."/>
            <person name="Scarpelli C."/>
            <person name="Weissenbach J."/>
            <person name="Salanoubat M."/>
            <person name="Quetier F."/>
            <person name="Yu Y."/>
            <person name="Kim H.R."/>
            <person name="Rambo T."/>
            <person name="Currie J."/>
            <person name="Collura K."/>
            <person name="Luo M."/>
            <person name="Yang T."/>
            <person name="Ammiraju J.S.S."/>
            <person name="Engler F."/>
            <person name="Soderlund C."/>
            <person name="Wing R.A."/>
            <person name="Palmer L.E."/>
            <person name="de la Bastide M."/>
            <person name="Spiegel L."/>
            <person name="Nascimento L."/>
            <person name="Zutavern T."/>
            <person name="O'Shaughnessy A."/>
            <person name="Dike S."/>
            <person name="Dedhia N."/>
            <person name="Preston R."/>
            <person name="Balija V."/>
            <person name="McCombie W.R."/>
            <person name="Chow T."/>
            <person name="Chen H."/>
            <person name="Chung M."/>
            <person name="Chen C."/>
            <person name="Shaw J."/>
            <person name="Wu H."/>
            <person name="Hsiao K."/>
            <person name="Chao Y."/>
            <person name="Chu M."/>
            <person name="Cheng C."/>
            <person name="Hour A."/>
            <person name="Lee P."/>
            <person name="Lin S."/>
            <person name="Lin Y."/>
            <person name="Liou J."/>
            <person name="Liu S."/>
            <person name="Hsing Y."/>
            <person name="Raghuvanshi S."/>
            <person name="Mohanty A."/>
            <person name="Bharti A.K."/>
            <person name="Gaur A."/>
            <person name="Gupta V."/>
            <person name="Kumar D."/>
            <person name="Ravi V."/>
            <person name="Vij S."/>
            <person name="Kapur A."/>
            <person name="Khurana P."/>
            <person name="Khurana P."/>
            <person name="Khurana J.P."/>
            <person name="Tyagi A.K."/>
            <person name="Gaikwad K."/>
            <person name="Singh A."/>
            <person name="Dalal V."/>
            <person name="Srivastava S."/>
            <person name="Dixit A."/>
            <person name="Pal A.K."/>
            <person name="Ghazi I.A."/>
            <person name="Yadav M."/>
            <person name="Pandit A."/>
            <person name="Bhargava A."/>
            <person name="Sureshbabu K."/>
            <person name="Batra K."/>
            <person name="Sharma T.R."/>
            <person name="Mohapatra T."/>
            <person name="Singh N.K."/>
            <person name="Messing J."/>
            <person name="Nelson A.B."/>
            <person name="Fuks G."/>
            <person name="Kavchok S."/>
            <person name="Keizer G."/>
            <person name="Linton E."/>
            <person name="Llaca V."/>
            <person name="Song R."/>
            <person name="Tanyolac B."/>
            <person name="Young S."/>
            <person name="Ho-Il K."/>
            <person name="Hahn J.H."/>
            <person name="Sangsakoo G."/>
            <person name="Vanavichit A."/>
            <person name="de Mattos Luiz.A.T."/>
            <person name="Zimmer P.D."/>
            <person name="Malone G."/>
            <person name="Dellagostin O."/>
            <person name="de Oliveira A.C."/>
            <person name="Bevan M."/>
            <person name="Bancroft I."/>
            <person name="Minx P."/>
            <person name="Cordum H."/>
            <person name="Wilson R."/>
            <person name="Cheng Z."/>
            <person name="Jin W."/>
            <person name="Jiang J."/>
            <person name="Leong S.A."/>
            <person name="Iwama H."/>
            <person name="Gojobori T."/>
            <person name="Itoh T."/>
            <person name="Niimura Y."/>
            <person name="Fujii Y."/>
            <person name="Habara T."/>
            <person name="Sakai H."/>
            <person name="Sato Y."/>
            <person name="Wilson G."/>
            <person name="Kumar K."/>
            <person name="McCouch S."/>
            <person name="Juretic N."/>
            <person name="Hoen D."/>
            <person name="Wright S."/>
            <person name="Bruskiewich R."/>
            <person name="Bureau T."/>
            <person name="Miyao A."/>
            <person name="Hirochika H."/>
            <person name="Nishikawa T."/>
            <person name="Kadowaki K."/>
            <person name="Sugiura M."/>
            <person name="Burr B."/>
            <person name="Sasaki T."/>
        </authorList>
    </citation>
    <scope>NUCLEOTIDE SEQUENCE [LARGE SCALE GENOMIC DNA]</scope>
    <source>
        <strain evidence="3">cv. Nipponbare</strain>
    </source>
</reference>
<dbReference type="InParanoid" id="A0A0P0VHS9"/>
<feature type="non-terminal residue" evidence="2">
    <location>
        <position position="89"/>
    </location>
</feature>
<dbReference type="PaxDb" id="39947-A0A0P0VHS9"/>
<feature type="compositionally biased region" description="Acidic residues" evidence="1">
    <location>
        <begin position="8"/>
        <end position="17"/>
    </location>
</feature>
<proteinExistence type="predicted"/>
<name>A0A0P0VHS9_ORYSJ</name>
<keyword evidence="3" id="KW-1185">Reference proteome</keyword>
<gene>
    <name evidence="2" type="ordered locus">Os02g0279150</name>
    <name evidence="2" type="ORF">OSNPB_020279150</name>
</gene>
<evidence type="ECO:0000256" key="1">
    <source>
        <dbReference type="SAM" id="MobiDB-lite"/>
    </source>
</evidence>
<sequence length="89" mass="9767">MVEGPSGEGDDAGEGVDDAVVGGEERLVAPRPVGELAADDPPHGGRELRAALAVQPRHQRHPRRVVRRRGDRAVLHGRQHRPHLLDQWL</sequence>
<dbReference type="AlphaFoldDB" id="A0A0P0VHS9"/>
<dbReference type="Proteomes" id="UP000059680">
    <property type="component" value="Chromosome 2"/>
</dbReference>